<organism evidence="1 2">
    <name type="scientific">Saitozyma podzolica</name>
    <dbReference type="NCBI Taxonomy" id="1890683"/>
    <lineage>
        <taxon>Eukaryota</taxon>
        <taxon>Fungi</taxon>
        <taxon>Dikarya</taxon>
        <taxon>Basidiomycota</taxon>
        <taxon>Agaricomycotina</taxon>
        <taxon>Tremellomycetes</taxon>
        <taxon>Tremellales</taxon>
        <taxon>Trimorphomycetaceae</taxon>
        <taxon>Saitozyma</taxon>
    </lineage>
</organism>
<dbReference type="Proteomes" id="UP000279259">
    <property type="component" value="Unassembled WGS sequence"/>
</dbReference>
<gene>
    <name evidence="1" type="ORF">EHS25_001873</name>
</gene>
<evidence type="ECO:0000313" key="1">
    <source>
        <dbReference type="EMBL" id="RSH89887.1"/>
    </source>
</evidence>
<sequence length="106" mass="11554">MLAARSPPSGAFELDDEEETTGLALAYLDDIYILSNDPNALEDVQAFFSARQPSIQLNMAKSKTTALASGGKTVQLSFRHTKLLRRVSPPLRFGIDPTVPQRSTSC</sequence>
<dbReference type="OrthoDB" id="10498855at2759"/>
<protein>
    <recommendedName>
        <fullName evidence="3">Reverse transcriptase domain-containing protein</fullName>
    </recommendedName>
</protein>
<proteinExistence type="predicted"/>
<dbReference type="EMBL" id="RSCD01000012">
    <property type="protein sequence ID" value="RSH89887.1"/>
    <property type="molecule type" value="Genomic_DNA"/>
</dbReference>
<name>A0A427YFX0_9TREE</name>
<keyword evidence="2" id="KW-1185">Reference proteome</keyword>
<comment type="caution">
    <text evidence="1">The sequence shown here is derived from an EMBL/GenBank/DDBJ whole genome shotgun (WGS) entry which is preliminary data.</text>
</comment>
<accession>A0A427YFX0</accession>
<reference evidence="1 2" key="1">
    <citation type="submission" date="2018-11" db="EMBL/GenBank/DDBJ databases">
        <title>Genome sequence of Saitozyma podzolica DSM 27192.</title>
        <authorList>
            <person name="Aliyu H."/>
            <person name="Gorte O."/>
            <person name="Ochsenreither K."/>
        </authorList>
    </citation>
    <scope>NUCLEOTIDE SEQUENCE [LARGE SCALE GENOMIC DNA]</scope>
    <source>
        <strain evidence="1 2">DSM 27192</strain>
    </source>
</reference>
<dbReference type="AlphaFoldDB" id="A0A427YFX0"/>
<evidence type="ECO:0008006" key="3">
    <source>
        <dbReference type="Google" id="ProtNLM"/>
    </source>
</evidence>
<evidence type="ECO:0000313" key="2">
    <source>
        <dbReference type="Proteomes" id="UP000279259"/>
    </source>
</evidence>